<proteinExistence type="predicted"/>
<dbReference type="InterPro" id="IPR001245">
    <property type="entry name" value="Ser-Thr/Tyr_kinase_cat_dom"/>
</dbReference>
<dbReference type="OrthoDB" id="1668230at2759"/>
<dbReference type="Proteomes" id="UP000054279">
    <property type="component" value="Unassembled WGS sequence"/>
</dbReference>
<feature type="repeat" description="TPR" evidence="5">
    <location>
        <begin position="273"/>
        <end position="306"/>
    </location>
</feature>
<dbReference type="PROSITE" id="PS50011">
    <property type="entry name" value="PROTEIN_KINASE_DOM"/>
    <property type="match status" value="1"/>
</dbReference>
<evidence type="ECO:0000259" key="7">
    <source>
        <dbReference type="PROSITE" id="PS50011"/>
    </source>
</evidence>
<organism evidence="8 9">
    <name type="scientific">Sphaerobolus stellatus (strain SS14)</name>
    <dbReference type="NCBI Taxonomy" id="990650"/>
    <lineage>
        <taxon>Eukaryota</taxon>
        <taxon>Fungi</taxon>
        <taxon>Dikarya</taxon>
        <taxon>Basidiomycota</taxon>
        <taxon>Agaricomycotina</taxon>
        <taxon>Agaricomycetes</taxon>
        <taxon>Phallomycetidae</taxon>
        <taxon>Geastrales</taxon>
        <taxon>Sphaerobolaceae</taxon>
        <taxon>Sphaerobolus</taxon>
    </lineage>
</organism>
<evidence type="ECO:0000313" key="9">
    <source>
        <dbReference type="Proteomes" id="UP000054279"/>
    </source>
</evidence>
<evidence type="ECO:0000256" key="1">
    <source>
        <dbReference type="ARBA" id="ARBA00022679"/>
    </source>
</evidence>
<dbReference type="AlphaFoldDB" id="A0A0C9V428"/>
<dbReference type="GO" id="GO:0007166">
    <property type="term" value="P:cell surface receptor signaling pathway"/>
    <property type="evidence" value="ECO:0007669"/>
    <property type="project" value="InterPro"/>
</dbReference>
<keyword evidence="4" id="KW-0067">ATP-binding</keyword>
<dbReference type="SUPFAM" id="SSF56112">
    <property type="entry name" value="Protein kinase-like (PK-like)"/>
    <property type="match status" value="1"/>
</dbReference>
<dbReference type="PRINTS" id="PR00109">
    <property type="entry name" value="TYRKINASE"/>
</dbReference>
<dbReference type="Pfam" id="PF07714">
    <property type="entry name" value="PK_Tyr_Ser-Thr"/>
    <property type="match status" value="1"/>
</dbReference>
<accession>A0A0C9V428</accession>
<evidence type="ECO:0000256" key="2">
    <source>
        <dbReference type="ARBA" id="ARBA00022741"/>
    </source>
</evidence>
<dbReference type="InterPro" id="IPR000719">
    <property type="entry name" value="Prot_kinase_dom"/>
</dbReference>
<dbReference type="InterPro" id="IPR011009">
    <property type="entry name" value="Kinase-like_dom_sf"/>
</dbReference>
<name>A0A0C9V428_SPHS4</name>
<feature type="domain" description="Protein kinase" evidence="7">
    <location>
        <begin position="412"/>
        <end position="675"/>
    </location>
</feature>
<dbReference type="InterPro" id="IPR019734">
    <property type="entry name" value="TPR_rpt"/>
</dbReference>
<gene>
    <name evidence="8" type="ORF">M422DRAFT_265907</name>
</gene>
<feature type="compositionally biased region" description="Low complexity" evidence="6">
    <location>
        <begin position="753"/>
        <end position="764"/>
    </location>
</feature>
<sequence length="1061" mass="118732">MPSSVSKTYDGGKELTFTPVALGWEVDANQNKASKILSLRGHGASSELKAAYEKTKPRAVERAIYTSLEVTPQIGKEVLSLASDTLTFVPVMGLDVVAKTLLRIWNTIDLVEANRRSCLDLAFRCATILYSIRQEVIKAGHSVAQSLEDPIEKLTEAFYGVERFIKTQSSRPFFIRYLRQDEDLRSLRICDQSLADALSLFKISIQMRILTALQDYHPGEDTKKGKGVEASLNTSQDLATGLAAIRVSQIARDTKADSSSELYATMQAVIQNGNDAVLLDMLQIDRSDIEEAIKTFQRALENLPNTIDPQREIPSVSVFGPQQLDSLSNDQPPSNLLGLSQVEPLGKPSEISNIVHTLELPIYTEEDIAFHREFLENGLETLKRLSLHVLTSGISGGIKSLPAWTITKWDLDKEKRPFASGFFSSVYKGVLHGREVAIKILDSKTPRILFQRQSAIWASLKHPNILQFLGASSATGSPPWFLVSPYMKNGNLVDFLRAKSSLGFQESYRNPSALRMLHEIATGMAYLHDKHVLHGDLRANNVLIDDQLHCVISDFGQSQLRSEIDKLNSPIKPRGTLRWQAPEIMNGTGTLTPQVDVYAFAIVCVELLGNGQQPWLGKDDHTVRIEVLEHDGRPRIPTHPERSFALTSLIEGCWYLSPLYRPTFEEIARIMNQLIGGLSAQLLMPPQSSPSPRPRSGSITEENENRSPDIAPSDSGNHYLYSHRLPLFSSITSIQRAVTPNPKSRPQSPIYESESTSSGDSSISPLTWSVIDPDEQQIFPAPQESTNRNDSERRYRTRLQHDFHEALKLPLWDPSPVEIGAVGYLQRPNGRFITLFNALSPTSTSTDLHIQSIPALHKGSYGSICALPVKGKRTIGSMLSKLLTFGWSDVPTETFAKKVKRRYSYQMRSQHKHAYLCTENTVYRYLETIDGAKEWFKRNIDTVMNTYGTQHILRREDVFLGALEARDYALFVSHEHPDGQVHFNTFADRHVGENWGIFTIDSTPGTISNKGPDYGHDHLPQSIHAYKVSNVRDPHANDQKVDAVLLARLRFTPDGIEPTRI</sequence>
<keyword evidence="3" id="KW-0418">Kinase</keyword>
<dbReference type="InterPro" id="IPR036537">
    <property type="entry name" value="Adaptor_Cbl_N_dom_sf"/>
</dbReference>
<dbReference type="Gene3D" id="1.10.510.10">
    <property type="entry name" value="Transferase(Phosphotransferase) domain 1"/>
    <property type="match status" value="1"/>
</dbReference>
<evidence type="ECO:0000256" key="5">
    <source>
        <dbReference type="PROSITE-ProRule" id="PRU00339"/>
    </source>
</evidence>
<dbReference type="GO" id="GO:0005524">
    <property type="term" value="F:ATP binding"/>
    <property type="evidence" value="ECO:0007669"/>
    <property type="project" value="UniProtKB-KW"/>
</dbReference>
<evidence type="ECO:0000313" key="8">
    <source>
        <dbReference type="EMBL" id="KIJ32255.1"/>
    </source>
</evidence>
<dbReference type="CDD" id="cd21037">
    <property type="entry name" value="MLKL_NTD"/>
    <property type="match status" value="1"/>
</dbReference>
<dbReference type="Gene3D" id="1.20.930.20">
    <property type="entry name" value="Adaptor protein Cbl, N-terminal domain"/>
    <property type="match status" value="1"/>
</dbReference>
<dbReference type="EMBL" id="KN837229">
    <property type="protein sequence ID" value="KIJ32255.1"/>
    <property type="molecule type" value="Genomic_DNA"/>
</dbReference>
<dbReference type="PANTHER" id="PTHR44329:SF288">
    <property type="entry name" value="MITOGEN-ACTIVATED PROTEIN KINASE KINASE KINASE 20"/>
    <property type="match status" value="1"/>
</dbReference>
<dbReference type="HOGENOM" id="CLU_001450_0_0_1"/>
<feature type="region of interest" description="Disordered" evidence="6">
    <location>
        <begin position="682"/>
        <end position="716"/>
    </location>
</feature>
<keyword evidence="5" id="KW-0802">TPR repeat</keyword>
<dbReference type="InterPro" id="IPR051681">
    <property type="entry name" value="Ser/Thr_Kinases-Pseudokinases"/>
</dbReference>
<evidence type="ECO:0000256" key="3">
    <source>
        <dbReference type="ARBA" id="ARBA00022777"/>
    </source>
</evidence>
<keyword evidence="1" id="KW-0808">Transferase</keyword>
<feature type="region of interest" description="Disordered" evidence="6">
    <location>
        <begin position="737"/>
        <end position="767"/>
    </location>
</feature>
<reference evidence="8 9" key="1">
    <citation type="submission" date="2014-06" db="EMBL/GenBank/DDBJ databases">
        <title>Evolutionary Origins and Diversification of the Mycorrhizal Mutualists.</title>
        <authorList>
            <consortium name="DOE Joint Genome Institute"/>
            <consortium name="Mycorrhizal Genomics Consortium"/>
            <person name="Kohler A."/>
            <person name="Kuo A."/>
            <person name="Nagy L.G."/>
            <person name="Floudas D."/>
            <person name="Copeland A."/>
            <person name="Barry K.W."/>
            <person name="Cichocki N."/>
            <person name="Veneault-Fourrey C."/>
            <person name="LaButti K."/>
            <person name="Lindquist E.A."/>
            <person name="Lipzen A."/>
            <person name="Lundell T."/>
            <person name="Morin E."/>
            <person name="Murat C."/>
            <person name="Riley R."/>
            <person name="Ohm R."/>
            <person name="Sun H."/>
            <person name="Tunlid A."/>
            <person name="Henrissat B."/>
            <person name="Grigoriev I.V."/>
            <person name="Hibbett D.S."/>
            <person name="Martin F."/>
        </authorList>
    </citation>
    <scope>NUCLEOTIDE SEQUENCE [LARGE SCALE GENOMIC DNA]</scope>
    <source>
        <strain evidence="8 9">SS14</strain>
    </source>
</reference>
<evidence type="ECO:0000256" key="6">
    <source>
        <dbReference type="SAM" id="MobiDB-lite"/>
    </source>
</evidence>
<protein>
    <recommendedName>
        <fullName evidence="7">Protein kinase domain-containing protein</fullName>
    </recommendedName>
</protein>
<dbReference type="PROSITE" id="PS00109">
    <property type="entry name" value="PROTEIN_KINASE_TYR"/>
    <property type="match status" value="1"/>
</dbReference>
<evidence type="ECO:0000256" key="4">
    <source>
        <dbReference type="ARBA" id="ARBA00022840"/>
    </source>
</evidence>
<dbReference type="PANTHER" id="PTHR44329">
    <property type="entry name" value="SERINE/THREONINE-PROTEIN KINASE TNNI3K-RELATED"/>
    <property type="match status" value="1"/>
</dbReference>
<keyword evidence="9" id="KW-1185">Reference proteome</keyword>
<dbReference type="InterPro" id="IPR008266">
    <property type="entry name" value="Tyr_kinase_AS"/>
</dbReference>
<feature type="compositionally biased region" description="Polar residues" evidence="6">
    <location>
        <begin position="737"/>
        <end position="747"/>
    </location>
</feature>
<dbReference type="PROSITE" id="PS50005">
    <property type="entry name" value="TPR"/>
    <property type="match status" value="1"/>
</dbReference>
<dbReference type="InterPro" id="IPR059179">
    <property type="entry name" value="MLKL-like_MCAfunc"/>
</dbReference>
<keyword evidence="2" id="KW-0547">Nucleotide-binding</keyword>
<dbReference type="GO" id="GO:0004674">
    <property type="term" value="F:protein serine/threonine kinase activity"/>
    <property type="evidence" value="ECO:0007669"/>
    <property type="project" value="TreeGrafter"/>
</dbReference>